<dbReference type="Pfam" id="PF04344">
    <property type="entry name" value="CheZ"/>
    <property type="match status" value="1"/>
</dbReference>
<sequence>MIRASDPVLQERLDSARTQAGQPLTREEVAEIVSSVVASMGGDISQTEVKLYSELEALARYINNAKKEIAAIRPTDIHEEHIPRATDELDAVVGHTEEATNRIMDACDQIMAMSGEVPGEVSNRLMTITTGIYEACNFQDITGQRISKVVRALKHIEAKVEALLLAFGEEVQRRHPNVVEEVKKDDEDKFLLHGPQLSGQGVDQSFIDSLFD</sequence>
<dbReference type="SUPFAM" id="SSF75708">
    <property type="entry name" value="Chemotaxis phosphatase CheZ"/>
    <property type="match status" value="1"/>
</dbReference>
<dbReference type="Proteomes" id="UP000001591">
    <property type="component" value="Chromosome"/>
</dbReference>
<dbReference type="GO" id="GO:0050920">
    <property type="term" value="P:regulation of chemotaxis"/>
    <property type="evidence" value="ECO:0007669"/>
    <property type="project" value="InterPro"/>
</dbReference>
<dbReference type="eggNOG" id="COG3143">
    <property type="taxonomic scope" value="Bacteria"/>
</dbReference>
<accession>B6IS76</accession>
<dbReference type="GO" id="GO:0003824">
    <property type="term" value="F:catalytic activity"/>
    <property type="evidence" value="ECO:0007669"/>
    <property type="project" value="InterPro"/>
</dbReference>
<keyword evidence="3" id="KW-1185">Reference proteome</keyword>
<reference evidence="2 3" key="1">
    <citation type="journal article" date="2010" name="BMC Genomics">
        <title>Metabolic flexibility revealed in the genome of the cyst-forming alpha-1 proteobacterium Rhodospirillum centenum.</title>
        <authorList>
            <person name="Lu Y.K."/>
            <person name="Marden J."/>
            <person name="Han M."/>
            <person name="Swingley W.D."/>
            <person name="Mastrian S.D."/>
            <person name="Chowdhury S.R."/>
            <person name="Hao J."/>
            <person name="Helmy T."/>
            <person name="Kim S."/>
            <person name="Kurdoglu A.A."/>
            <person name="Matthies H.J."/>
            <person name="Rollo D."/>
            <person name="Stothard P."/>
            <person name="Blankenship R.E."/>
            <person name="Bauer C.E."/>
            <person name="Touchman J.W."/>
        </authorList>
    </citation>
    <scope>NUCLEOTIDE SEQUENCE [LARGE SCALE GENOMIC DNA]</scope>
    <source>
        <strain evidence="3">ATCC 51521 / SW</strain>
    </source>
</reference>
<dbReference type="AlphaFoldDB" id="B6IS76"/>
<dbReference type="KEGG" id="rce:RC1_0882"/>
<dbReference type="RefSeq" id="WP_012566102.1">
    <property type="nucleotide sequence ID" value="NC_011420.2"/>
</dbReference>
<dbReference type="EMBL" id="CP000613">
    <property type="protein sequence ID" value="ACI98312.1"/>
    <property type="molecule type" value="Genomic_DNA"/>
</dbReference>
<feature type="region of interest" description="Disordered" evidence="1">
    <location>
        <begin position="1"/>
        <end position="22"/>
    </location>
</feature>
<evidence type="ECO:0000256" key="1">
    <source>
        <dbReference type="SAM" id="MobiDB-lite"/>
    </source>
</evidence>
<dbReference type="GO" id="GO:0009288">
    <property type="term" value="C:bacterial-type flagellum"/>
    <property type="evidence" value="ECO:0007669"/>
    <property type="project" value="InterPro"/>
</dbReference>
<dbReference type="STRING" id="414684.RC1_0882"/>
<dbReference type="OrthoDB" id="7269965at2"/>
<dbReference type="Gene3D" id="1.10.287.500">
    <property type="entry name" value="Helix hairpin bin"/>
    <property type="match status" value="2"/>
</dbReference>
<dbReference type="InterPro" id="IPR007439">
    <property type="entry name" value="Chemotax_Pase_CheZ"/>
</dbReference>
<gene>
    <name evidence="2" type="primary">cheZ</name>
    <name evidence="2" type="ordered locus">RC1_0882</name>
</gene>
<evidence type="ECO:0000313" key="2">
    <source>
        <dbReference type="EMBL" id="ACI98312.1"/>
    </source>
</evidence>
<name>B6IS76_RHOCS</name>
<organism evidence="2 3">
    <name type="scientific">Rhodospirillum centenum (strain ATCC 51521 / SW)</name>
    <dbReference type="NCBI Taxonomy" id="414684"/>
    <lineage>
        <taxon>Bacteria</taxon>
        <taxon>Pseudomonadati</taxon>
        <taxon>Pseudomonadota</taxon>
        <taxon>Alphaproteobacteria</taxon>
        <taxon>Rhodospirillales</taxon>
        <taxon>Rhodospirillaceae</taxon>
        <taxon>Rhodospirillum</taxon>
    </lineage>
</organism>
<protein>
    <submittedName>
        <fullName evidence="2">Chemotaxis phosphatase protein CheZ, putative</fullName>
    </submittedName>
</protein>
<proteinExistence type="predicted"/>
<dbReference type="HOGENOM" id="CLU_053644_1_0_5"/>
<evidence type="ECO:0000313" key="3">
    <source>
        <dbReference type="Proteomes" id="UP000001591"/>
    </source>
</evidence>